<evidence type="ECO:0000313" key="3">
    <source>
        <dbReference type="Proteomes" id="UP000023152"/>
    </source>
</evidence>
<feature type="compositionally biased region" description="Basic and acidic residues" evidence="1">
    <location>
        <begin position="1"/>
        <end position="14"/>
    </location>
</feature>
<feature type="compositionally biased region" description="Basic and acidic residues" evidence="1">
    <location>
        <begin position="239"/>
        <end position="256"/>
    </location>
</feature>
<sequence length="393" mass="43088">MQPQTRDGRKDQRNRFANARTRGRGSSEGGGNVDESPALPPTNPSLRKAVSSTDSFGRRLSTDSLQKLKREMNTVSWRTTNSSVSESGEELVREITSLNMTKSNEEHRLHIPISSSINQAMADHTAITTSTNTINTINTINTTNTTTITATTPSGNSSVGAMKHGHAGIASQDKTTKSAITTGKDSNDNNNNNNNNNNNTVNNGTKVGFINDANNNKGSNLSLSHAEKVPTHEGGIAEAAERDKDRKVESKDKTDRYAVSTSSLQVQVGLKQKQQPLPLSLQSVDAIVNAFVETPFGPEEMGGHSHNHNHNHSSEPYEAVSPPEPLEEQLQPRNITPPLRSNEGEEPEDEEREILWEDENAESIQKRGEFQFATLDKVKEQQYLEVHGKLPSH</sequence>
<dbReference type="EMBL" id="ASPP01003884">
    <property type="protein sequence ID" value="ETO32841.1"/>
    <property type="molecule type" value="Genomic_DNA"/>
</dbReference>
<comment type="caution">
    <text evidence="2">The sequence shown here is derived from an EMBL/GenBank/DDBJ whole genome shotgun (WGS) entry which is preliminary data.</text>
</comment>
<proteinExistence type="predicted"/>
<feature type="compositionally biased region" description="Acidic residues" evidence="1">
    <location>
        <begin position="344"/>
        <end position="360"/>
    </location>
</feature>
<reference evidence="2 3" key="1">
    <citation type="journal article" date="2013" name="Curr. Biol.">
        <title>The Genome of the Foraminiferan Reticulomyxa filosa.</title>
        <authorList>
            <person name="Glockner G."/>
            <person name="Hulsmann N."/>
            <person name="Schleicher M."/>
            <person name="Noegel A.A."/>
            <person name="Eichinger L."/>
            <person name="Gallinger C."/>
            <person name="Pawlowski J."/>
            <person name="Sierra R."/>
            <person name="Euteneuer U."/>
            <person name="Pillet L."/>
            <person name="Moustafa A."/>
            <person name="Platzer M."/>
            <person name="Groth M."/>
            <person name="Szafranski K."/>
            <person name="Schliwa M."/>
        </authorList>
    </citation>
    <scope>NUCLEOTIDE SEQUENCE [LARGE SCALE GENOMIC DNA]</scope>
</reference>
<evidence type="ECO:0000256" key="1">
    <source>
        <dbReference type="SAM" id="MobiDB-lite"/>
    </source>
</evidence>
<organism evidence="2 3">
    <name type="scientific">Reticulomyxa filosa</name>
    <dbReference type="NCBI Taxonomy" id="46433"/>
    <lineage>
        <taxon>Eukaryota</taxon>
        <taxon>Sar</taxon>
        <taxon>Rhizaria</taxon>
        <taxon>Retaria</taxon>
        <taxon>Foraminifera</taxon>
        <taxon>Monothalamids</taxon>
        <taxon>Reticulomyxidae</taxon>
        <taxon>Reticulomyxa</taxon>
    </lineage>
</organism>
<feature type="region of interest" description="Disordered" evidence="1">
    <location>
        <begin position="297"/>
        <end position="360"/>
    </location>
</feature>
<feature type="compositionally biased region" description="Low complexity" evidence="1">
    <location>
        <begin position="188"/>
        <end position="203"/>
    </location>
</feature>
<accession>X6P3S1</accession>
<feature type="compositionally biased region" description="Polar residues" evidence="1">
    <location>
        <begin position="212"/>
        <end position="223"/>
    </location>
</feature>
<feature type="non-terminal residue" evidence="2">
    <location>
        <position position="393"/>
    </location>
</feature>
<dbReference type="Proteomes" id="UP000023152">
    <property type="component" value="Unassembled WGS sequence"/>
</dbReference>
<gene>
    <name evidence="2" type="ORF">RFI_04276</name>
</gene>
<keyword evidence="3" id="KW-1185">Reference proteome</keyword>
<name>X6P3S1_RETFI</name>
<protein>
    <submittedName>
        <fullName evidence="2">Uncharacterized protein</fullName>
    </submittedName>
</protein>
<evidence type="ECO:0000313" key="2">
    <source>
        <dbReference type="EMBL" id="ETO32841.1"/>
    </source>
</evidence>
<feature type="compositionally biased region" description="Basic and acidic residues" evidence="1">
    <location>
        <begin position="56"/>
        <end position="67"/>
    </location>
</feature>
<dbReference type="AlphaFoldDB" id="X6P3S1"/>
<feature type="region of interest" description="Disordered" evidence="1">
    <location>
        <begin position="1"/>
        <end position="67"/>
    </location>
</feature>
<feature type="region of interest" description="Disordered" evidence="1">
    <location>
        <begin position="168"/>
        <end position="262"/>
    </location>
</feature>